<gene>
    <name evidence="1" type="ORF">M125_2094</name>
</gene>
<name>A0A015U3A9_BACFG</name>
<reference evidence="1 2" key="1">
    <citation type="submission" date="2014-02" db="EMBL/GenBank/DDBJ databases">
        <authorList>
            <person name="Sears C."/>
            <person name="Carroll K."/>
            <person name="Sack B.R."/>
            <person name="Qadri F."/>
            <person name="Myers L.L."/>
            <person name="Chung G.-T."/>
            <person name="Escheverria P."/>
            <person name="Fraser C.M."/>
            <person name="Sadzewicz L."/>
            <person name="Shefchek K.A."/>
            <person name="Tallon L."/>
            <person name="Das S.P."/>
            <person name="Daugherty S."/>
            <person name="Mongodin E.F."/>
        </authorList>
    </citation>
    <scope>NUCLEOTIDE SEQUENCE [LARGE SCALE GENOMIC DNA]</scope>
    <source>
        <strain evidence="2">3998T(B)3</strain>
    </source>
</reference>
<sequence>MKAAIDYKKANSELTGVDTFEGILGYIVATVISNKNIQAHERSGKIYE</sequence>
<comment type="caution">
    <text evidence="1">The sequence shown here is derived from an EMBL/GenBank/DDBJ whole genome shotgun (WGS) entry which is preliminary data.</text>
</comment>
<dbReference type="AlphaFoldDB" id="A0A015U3A9"/>
<accession>A0A015U3A9</accession>
<evidence type="ECO:0000313" key="2">
    <source>
        <dbReference type="Proteomes" id="UP000020773"/>
    </source>
</evidence>
<proteinExistence type="predicted"/>
<evidence type="ECO:0000313" key="1">
    <source>
        <dbReference type="EMBL" id="EXY91194.1"/>
    </source>
</evidence>
<dbReference type="EMBL" id="JGDB01000069">
    <property type="protein sequence ID" value="EXY91194.1"/>
    <property type="molecule type" value="Genomic_DNA"/>
</dbReference>
<dbReference type="Proteomes" id="UP000020773">
    <property type="component" value="Unassembled WGS sequence"/>
</dbReference>
<organism evidence="1 2">
    <name type="scientific">Bacteroides fragilis str. 3998T(B)3</name>
    <dbReference type="NCBI Taxonomy" id="1339316"/>
    <lineage>
        <taxon>Bacteria</taxon>
        <taxon>Pseudomonadati</taxon>
        <taxon>Bacteroidota</taxon>
        <taxon>Bacteroidia</taxon>
        <taxon>Bacteroidales</taxon>
        <taxon>Bacteroidaceae</taxon>
        <taxon>Bacteroides</taxon>
    </lineage>
</organism>
<protein>
    <submittedName>
        <fullName evidence="1">Uncharacterized protein</fullName>
    </submittedName>
</protein>
<dbReference type="RefSeq" id="WP_162837730.1">
    <property type="nucleotide sequence ID" value="NZ_JGDB01000069.1"/>
</dbReference>
<dbReference type="PATRIC" id="fig|1339316.3.peg.2020"/>